<evidence type="ECO:0000313" key="1">
    <source>
        <dbReference type="EMBL" id="MEE3852711.1"/>
    </source>
</evidence>
<comment type="caution">
    <text evidence="1">The sequence shown here is derived from an EMBL/GenBank/DDBJ whole genome shotgun (WGS) entry which is preliminary data.</text>
</comment>
<name>A0ABU7MJF9_9ACTN</name>
<organism evidence="1 2">
    <name type="scientific">Gordonia sesuvii</name>
    <dbReference type="NCBI Taxonomy" id="3116777"/>
    <lineage>
        <taxon>Bacteria</taxon>
        <taxon>Bacillati</taxon>
        <taxon>Actinomycetota</taxon>
        <taxon>Actinomycetes</taxon>
        <taxon>Mycobacteriales</taxon>
        <taxon>Gordoniaceae</taxon>
        <taxon>Gordonia</taxon>
    </lineage>
</organism>
<reference evidence="1 2" key="1">
    <citation type="submission" date="2024-01" db="EMBL/GenBank/DDBJ databases">
        <title>Draft genome sequence of Gordonia sp. LSe1-13.</title>
        <authorList>
            <person name="Suphannarot A."/>
            <person name="Mingma R."/>
        </authorList>
    </citation>
    <scope>NUCLEOTIDE SEQUENCE [LARGE SCALE GENOMIC DNA]</scope>
    <source>
        <strain evidence="1 2">LSe1-13</strain>
    </source>
</reference>
<sequence>MKPQFSALAETDAHGLADGVDGWLRRAGRPARSSVAPVLA</sequence>
<keyword evidence="2" id="KW-1185">Reference proteome</keyword>
<gene>
    <name evidence="1" type="ORF">VZC37_20395</name>
</gene>
<dbReference type="Proteomes" id="UP001347146">
    <property type="component" value="Unassembled WGS sequence"/>
</dbReference>
<accession>A0ABU7MJF9</accession>
<protein>
    <submittedName>
        <fullName evidence="1">Uncharacterized protein</fullName>
    </submittedName>
</protein>
<dbReference type="RefSeq" id="WP_330435164.1">
    <property type="nucleotide sequence ID" value="NZ_JAZDUF010000007.1"/>
</dbReference>
<evidence type="ECO:0000313" key="2">
    <source>
        <dbReference type="Proteomes" id="UP001347146"/>
    </source>
</evidence>
<dbReference type="EMBL" id="JAZDUF010000007">
    <property type="protein sequence ID" value="MEE3852711.1"/>
    <property type="molecule type" value="Genomic_DNA"/>
</dbReference>
<proteinExistence type="predicted"/>